<accession>A0A0M3HYY9</accession>
<feature type="transmembrane region" description="Helical" evidence="1">
    <location>
        <begin position="116"/>
        <end position="136"/>
    </location>
</feature>
<sequence length="193" mass="21202">MTPILGNDATFLIIALAQIPVMCYCYWYSRQEIAHSHKESVLSGDCCNTEYEEIPAGNCRARKISIVSGVILIDALSCDWHQSANDLYVLVSASALGTLLYPLFLSQLLEKLGARFFVAANFFAIMLLVLLFVSMVNMQSQVESVQDAAEIISEGDICYEEWFLSACIPSPFKSVVVSVACMMTSVEAESGIT</sequence>
<keyword evidence="1" id="KW-0812">Transmembrane</keyword>
<evidence type="ECO:0000256" key="1">
    <source>
        <dbReference type="SAM" id="Phobius"/>
    </source>
</evidence>
<keyword evidence="1" id="KW-0472">Membrane</keyword>
<dbReference type="AlphaFoldDB" id="A0A0M3HYY9"/>
<evidence type="ECO:0000313" key="3">
    <source>
        <dbReference type="WBParaSite" id="ALUE_0000881801-mRNA-1"/>
    </source>
</evidence>
<protein>
    <submittedName>
        <fullName evidence="3">Aa_trans domain-containing protein</fullName>
    </submittedName>
</protein>
<feature type="transmembrane region" description="Helical" evidence="1">
    <location>
        <begin position="12"/>
        <end position="29"/>
    </location>
</feature>
<name>A0A0M3HYY9_ASCLU</name>
<keyword evidence="1" id="KW-1133">Transmembrane helix</keyword>
<proteinExistence type="predicted"/>
<evidence type="ECO:0000313" key="2">
    <source>
        <dbReference type="Proteomes" id="UP000036681"/>
    </source>
</evidence>
<feature type="transmembrane region" description="Helical" evidence="1">
    <location>
        <begin position="87"/>
        <end position="104"/>
    </location>
</feature>
<dbReference type="Proteomes" id="UP000036681">
    <property type="component" value="Unplaced"/>
</dbReference>
<dbReference type="WBParaSite" id="ALUE_0000881801-mRNA-1">
    <property type="protein sequence ID" value="ALUE_0000881801-mRNA-1"/>
    <property type="gene ID" value="ALUE_0000881801"/>
</dbReference>
<organism evidence="2 3">
    <name type="scientific">Ascaris lumbricoides</name>
    <name type="common">Giant roundworm</name>
    <dbReference type="NCBI Taxonomy" id="6252"/>
    <lineage>
        <taxon>Eukaryota</taxon>
        <taxon>Metazoa</taxon>
        <taxon>Ecdysozoa</taxon>
        <taxon>Nematoda</taxon>
        <taxon>Chromadorea</taxon>
        <taxon>Rhabditida</taxon>
        <taxon>Spirurina</taxon>
        <taxon>Ascaridomorpha</taxon>
        <taxon>Ascaridoidea</taxon>
        <taxon>Ascarididae</taxon>
        <taxon>Ascaris</taxon>
    </lineage>
</organism>
<reference evidence="3" key="1">
    <citation type="submission" date="2017-02" db="UniProtKB">
        <authorList>
            <consortium name="WormBaseParasite"/>
        </authorList>
    </citation>
    <scope>IDENTIFICATION</scope>
</reference>
<keyword evidence="2" id="KW-1185">Reference proteome</keyword>